<dbReference type="InterPro" id="IPR016035">
    <property type="entry name" value="Acyl_Trfase/lysoPLipase"/>
</dbReference>
<comment type="caution">
    <text evidence="1">The sequence shown here is derived from an EMBL/GenBank/DDBJ whole genome shotgun (WGS) entry which is preliminary data.</text>
</comment>
<dbReference type="AlphaFoldDB" id="A0A2S7I1T7"/>
<dbReference type="EMBL" id="PTPZ01000011">
    <property type="protein sequence ID" value="PPZ90527.1"/>
    <property type="molecule type" value="Genomic_DNA"/>
</dbReference>
<evidence type="ECO:0008006" key="3">
    <source>
        <dbReference type="Google" id="ProtNLM"/>
    </source>
</evidence>
<name>A0A2S7I1T7_9FLAO</name>
<evidence type="ECO:0000313" key="1">
    <source>
        <dbReference type="EMBL" id="PPZ90527.1"/>
    </source>
</evidence>
<dbReference type="RefSeq" id="WP_104794550.1">
    <property type="nucleotide sequence ID" value="NZ_PTPZ01000011.1"/>
</dbReference>
<dbReference type="Proteomes" id="UP000238565">
    <property type="component" value="Unassembled WGS sequence"/>
</dbReference>
<protein>
    <recommendedName>
        <fullName evidence="3">PNPLA domain-containing protein</fullName>
    </recommendedName>
</protein>
<evidence type="ECO:0000313" key="2">
    <source>
        <dbReference type="Proteomes" id="UP000238565"/>
    </source>
</evidence>
<organism evidence="1 2">
    <name type="scientific">Cloacibacterium normanense</name>
    <dbReference type="NCBI Taxonomy" id="237258"/>
    <lineage>
        <taxon>Bacteria</taxon>
        <taxon>Pseudomonadati</taxon>
        <taxon>Bacteroidota</taxon>
        <taxon>Flavobacteriia</taxon>
        <taxon>Flavobacteriales</taxon>
        <taxon>Weeksellaceae</taxon>
    </lineage>
</organism>
<reference evidence="1 2" key="1">
    <citation type="submission" date="2018-02" db="EMBL/GenBank/DDBJ databases">
        <title>Draft genome sequence of bacterial isolates from marine environment.</title>
        <authorList>
            <person name="Singh S.K."/>
            <person name="Hill R."/>
            <person name="Major S."/>
            <person name="Cai H."/>
            <person name="Li Y."/>
        </authorList>
    </citation>
    <scope>NUCLEOTIDE SEQUENCE [LARGE SCALE GENOMIC DNA]</scope>
    <source>
        <strain evidence="1 2">IMET F</strain>
    </source>
</reference>
<dbReference type="SUPFAM" id="SSF52151">
    <property type="entry name" value="FabD/lysophospholipase-like"/>
    <property type="match status" value="1"/>
</dbReference>
<accession>A0A2S7I1T7</accession>
<proteinExistence type="predicted"/>
<gene>
    <name evidence="1" type="ORF">C3729_12990</name>
</gene>
<sequence>MENQYPKLNLGICMAGAVSAGAYTAGAMDYIIETLERWEREKIKIREKLTNDKGLSDREKAIPLHDVEIKLLSGASAGGMTAAILSYSFIDGTFLNKNKDSNDIISRNYNLPNENHVKSKLYTSWVEMADEKNFSTLDKLLDVSDVKSIMQMNALLNNNPIDEIAEKALPKNIPEIINVNFPKYVSKDLNVFLTVTNLDGLPVEINFGNTSSTKNSFRMHSGMFSYSFSDKVCKHFDYPTELVSQQNFRNLIIAAKSTGAFPVGLANQKVRIQNKYMYQYKNNLSSKYKIEINDIGFKGTDYEFIAVDGGLINNEPLGITAKYLNCINKNELTNYLILIDPFPSIFIGGDNEKYVEPKKGNVFQVIFGLFKAVRNHSMFKQEDLLEGLNMQKNKYLIYPSKRGKHFLACGFLGGFSGFFKKEFREHDYQLGRKNTQTFLRYYFGENIADFSKIGIEFNEFQKNVFGYYPDRDNSKSIKLPLIPDMLLLEELSPNENQTFNKKGRNEISSPDFLGLTSLELNNIVKKIDFRIQKIIEMSYPDLISRNSNKWIKWGLYILGWKIKKIVGSKITDKVNRILLETFKPHVITQQELLEKYAQNIKMNGYLYESKLGILVKIANGGERLITITSEGRETESIASKGDYIITNKKEQYIIKKEKFDSLYELKDESKGLCVKKRKVYALEFNKETLPILYEQYKENLSKNIVTFIDAPWNENQKLEKLNYFVFDEEGNEIYIVAHQEFLMTYHKIFNI</sequence>
<dbReference type="Gene3D" id="3.40.1090.10">
    <property type="entry name" value="Cytosolic phospholipase A2 catalytic domain"/>
    <property type="match status" value="1"/>
</dbReference>